<accession>A0ABW0SRU7</accession>
<dbReference type="EMBL" id="JBHSNM010000007">
    <property type="protein sequence ID" value="MFC5571340.1"/>
    <property type="molecule type" value="Genomic_DNA"/>
</dbReference>
<comment type="caution">
    <text evidence="1">The sequence shown here is derived from an EMBL/GenBank/DDBJ whole genome shotgun (WGS) entry which is preliminary data.</text>
</comment>
<dbReference type="SUPFAM" id="SSF48452">
    <property type="entry name" value="TPR-like"/>
    <property type="match status" value="1"/>
</dbReference>
<reference evidence="2" key="1">
    <citation type="journal article" date="2019" name="Int. J. Syst. Evol. Microbiol.">
        <title>The Global Catalogue of Microorganisms (GCM) 10K type strain sequencing project: providing services to taxonomists for standard genome sequencing and annotation.</title>
        <authorList>
            <consortium name="The Broad Institute Genomics Platform"/>
            <consortium name="The Broad Institute Genome Sequencing Center for Infectious Disease"/>
            <person name="Wu L."/>
            <person name="Ma J."/>
        </authorList>
    </citation>
    <scope>NUCLEOTIDE SEQUENCE [LARGE SCALE GENOMIC DNA]</scope>
    <source>
        <strain evidence="2">KACC 11407</strain>
    </source>
</reference>
<sequence>MTMPTRTIEGARMNVTPATVVGFWREAGPARWFASDEAFDNECRNGFLEAHLLAARREFEHWLGDAEGALALVLLLDQIPRNVFRRSAHAYATDGLARHYASRALTLGLDTQVDVALRPFFYLPFEHSEAMADQERSLELFARLPGDSARWAQLHYDIIQRFGRFPHRNAALGRDSTTEERAFLAEGGFSG</sequence>
<keyword evidence="2" id="KW-1185">Reference proteome</keyword>
<dbReference type="Pfam" id="PF06041">
    <property type="entry name" value="DUF924"/>
    <property type="match status" value="1"/>
</dbReference>
<proteinExistence type="predicted"/>
<dbReference type="Gene3D" id="1.20.58.320">
    <property type="entry name" value="TPR-like"/>
    <property type="match status" value="1"/>
</dbReference>
<dbReference type="RefSeq" id="WP_386755945.1">
    <property type="nucleotide sequence ID" value="NZ_JBHSNM010000007.1"/>
</dbReference>
<evidence type="ECO:0000313" key="1">
    <source>
        <dbReference type="EMBL" id="MFC5571340.1"/>
    </source>
</evidence>
<name>A0ABW0SRU7_9GAMM</name>
<dbReference type="InterPro" id="IPR010323">
    <property type="entry name" value="DUF924"/>
</dbReference>
<evidence type="ECO:0000313" key="2">
    <source>
        <dbReference type="Proteomes" id="UP001596036"/>
    </source>
</evidence>
<gene>
    <name evidence="1" type="ORF">ACFPN1_14845</name>
</gene>
<organism evidence="1 2">
    <name type="scientific">Lysobacter yangpyeongensis</name>
    <dbReference type="NCBI Taxonomy" id="346182"/>
    <lineage>
        <taxon>Bacteria</taxon>
        <taxon>Pseudomonadati</taxon>
        <taxon>Pseudomonadota</taxon>
        <taxon>Gammaproteobacteria</taxon>
        <taxon>Lysobacterales</taxon>
        <taxon>Lysobacteraceae</taxon>
        <taxon>Lysobacter</taxon>
    </lineage>
</organism>
<protein>
    <submittedName>
        <fullName evidence="1">DUF924 family protein</fullName>
    </submittedName>
</protein>
<dbReference type="InterPro" id="IPR011990">
    <property type="entry name" value="TPR-like_helical_dom_sf"/>
</dbReference>
<dbReference type="Gene3D" id="1.25.40.10">
    <property type="entry name" value="Tetratricopeptide repeat domain"/>
    <property type="match status" value="1"/>
</dbReference>
<dbReference type="Proteomes" id="UP001596036">
    <property type="component" value="Unassembled WGS sequence"/>
</dbReference>